<keyword evidence="10" id="KW-1185">Reference proteome</keyword>
<evidence type="ECO:0000259" key="8">
    <source>
        <dbReference type="PROSITE" id="PS50109"/>
    </source>
</evidence>
<dbReference type="InterPro" id="IPR003594">
    <property type="entry name" value="HATPase_dom"/>
</dbReference>
<dbReference type="InterPro" id="IPR003661">
    <property type="entry name" value="HisK_dim/P_dom"/>
</dbReference>
<evidence type="ECO:0000313" key="10">
    <source>
        <dbReference type="Proteomes" id="UP000282574"/>
    </source>
</evidence>
<dbReference type="InterPro" id="IPR036890">
    <property type="entry name" value="HATPase_C_sf"/>
</dbReference>
<keyword evidence="5" id="KW-0418">Kinase</keyword>
<dbReference type="SUPFAM" id="SSF47384">
    <property type="entry name" value="Homodimeric domain of signal transducing histidine kinase"/>
    <property type="match status" value="1"/>
</dbReference>
<feature type="domain" description="Histidine kinase" evidence="8">
    <location>
        <begin position="485"/>
        <end position="712"/>
    </location>
</feature>
<dbReference type="Pfam" id="PF00512">
    <property type="entry name" value="HisKA"/>
    <property type="match status" value="1"/>
</dbReference>
<dbReference type="Gene3D" id="3.30.450.40">
    <property type="match status" value="2"/>
</dbReference>
<organism evidence="9 10">
    <name type="scientific">Chroococcidiopsis cubana SAG 39.79</name>
    <dbReference type="NCBI Taxonomy" id="388085"/>
    <lineage>
        <taxon>Bacteria</taxon>
        <taxon>Bacillati</taxon>
        <taxon>Cyanobacteriota</taxon>
        <taxon>Cyanophyceae</taxon>
        <taxon>Chroococcidiopsidales</taxon>
        <taxon>Chroococcidiopsidaceae</taxon>
        <taxon>Chroococcidiopsis</taxon>
    </lineage>
</organism>
<dbReference type="InterPro" id="IPR004358">
    <property type="entry name" value="Sig_transdc_His_kin-like_C"/>
</dbReference>
<evidence type="ECO:0000256" key="4">
    <source>
        <dbReference type="ARBA" id="ARBA00022553"/>
    </source>
</evidence>
<keyword evidence="4" id="KW-0597">Phosphoprotein</keyword>
<dbReference type="SMART" id="SM00065">
    <property type="entry name" value="GAF"/>
    <property type="match status" value="2"/>
</dbReference>
<dbReference type="EMBL" id="RSCK01000014">
    <property type="protein sequence ID" value="RUT12475.1"/>
    <property type="molecule type" value="Genomic_DNA"/>
</dbReference>
<dbReference type="PROSITE" id="PS50046">
    <property type="entry name" value="PHYTOCHROME_2"/>
    <property type="match status" value="1"/>
</dbReference>
<dbReference type="PRINTS" id="PR00344">
    <property type="entry name" value="BCTRLSENSOR"/>
</dbReference>
<keyword evidence="5" id="KW-0808">Transferase</keyword>
<dbReference type="Gene3D" id="3.30.565.10">
    <property type="entry name" value="Histidine kinase-like ATPase, C-terminal domain"/>
    <property type="match status" value="1"/>
</dbReference>
<dbReference type="InterPro" id="IPR005467">
    <property type="entry name" value="His_kinase_dom"/>
</dbReference>
<dbReference type="SMART" id="SM00387">
    <property type="entry name" value="HATPase_c"/>
    <property type="match status" value="1"/>
</dbReference>
<dbReference type="GO" id="GO:0000155">
    <property type="term" value="F:phosphorelay sensor kinase activity"/>
    <property type="evidence" value="ECO:0007669"/>
    <property type="project" value="InterPro"/>
</dbReference>
<evidence type="ECO:0000256" key="5">
    <source>
        <dbReference type="ARBA" id="ARBA00022777"/>
    </source>
</evidence>
<evidence type="ECO:0000256" key="1">
    <source>
        <dbReference type="ARBA" id="ARBA00000085"/>
    </source>
</evidence>
<dbReference type="PANTHER" id="PTHR43547:SF2">
    <property type="entry name" value="HYBRID SIGNAL TRANSDUCTION HISTIDINE KINASE C"/>
    <property type="match status" value="1"/>
</dbReference>
<keyword evidence="6" id="KW-0902">Two-component regulatory system</keyword>
<feature type="domain" description="Phytochrome chromophore attachment site" evidence="7">
    <location>
        <begin position="368"/>
        <end position="426"/>
    </location>
</feature>
<evidence type="ECO:0000313" key="9">
    <source>
        <dbReference type="EMBL" id="RUT12475.1"/>
    </source>
</evidence>
<dbReference type="InterPro" id="IPR016132">
    <property type="entry name" value="Phyto_chromo_attachment"/>
</dbReference>
<comment type="catalytic activity">
    <reaction evidence="1">
        <text>ATP + protein L-histidine = ADP + protein N-phospho-L-histidine.</text>
        <dbReference type="EC" id="2.7.13.3"/>
    </reaction>
</comment>
<dbReference type="AlphaFoldDB" id="A0AB37UM23"/>
<reference evidence="9 10" key="1">
    <citation type="journal article" date="2019" name="Genome Biol. Evol.">
        <title>Day and night: Metabolic profiles and evolutionary relationships of six axenic non-marine cyanobacteria.</title>
        <authorList>
            <person name="Will S.E."/>
            <person name="Henke P."/>
            <person name="Boedeker C."/>
            <person name="Huang S."/>
            <person name="Brinkmann H."/>
            <person name="Rohde M."/>
            <person name="Jarek M."/>
            <person name="Friedl T."/>
            <person name="Seufert S."/>
            <person name="Schumacher M."/>
            <person name="Overmann J."/>
            <person name="Neumann-Schaal M."/>
            <person name="Petersen J."/>
        </authorList>
    </citation>
    <scope>NUCLEOTIDE SEQUENCE [LARGE SCALE GENOMIC DNA]</scope>
    <source>
        <strain evidence="9 10">SAG 39.79</strain>
    </source>
</reference>
<dbReference type="InterPro" id="IPR036097">
    <property type="entry name" value="HisK_dim/P_sf"/>
</dbReference>
<dbReference type="InterPro" id="IPR003018">
    <property type="entry name" value="GAF"/>
</dbReference>
<evidence type="ECO:0000256" key="2">
    <source>
        <dbReference type="ARBA" id="ARBA00006402"/>
    </source>
</evidence>
<dbReference type="EC" id="2.7.13.3" evidence="3"/>
<comment type="similarity">
    <text evidence="2">In the N-terminal section; belongs to the phytochrome family.</text>
</comment>
<comment type="caution">
    <text evidence="9">The sequence shown here is derived from an EMBL/GenBank/DDBJ whole genome shotgun (WGS) entry which is preliminary data.</text>
</comment>
<evidence type="ECO:0000256" key="3">
    <source>
        <dbReference type="ARBA" id="ARBA00012438"/>
    </source>
</evidence>
<accession>A0AB37UM23</accession>
<dbReference type="SUPFAM" id="SSF55874">
    <property type="entry name" value="ATPase domain of HSP90 chaperone/DNA topoisomerase II/histidine kinase"/>
    <property type="match status" value="1"/>
</dbReference>
<dbReference type="Pfam" id="PF01590">
    <property type="entry name" value="GAF"/>
    <property type="match status" value="1"/>
</dbReference>
<name>A0AB37UM23_9CYAN</name>
<dbReference type="InterPro" id="IPR029016">
    <property type="entry name" value="GAF-like_dom_sf"/>
</dbReference>
<protein>
    <recommendedName>
        <fullName evidence="3">histidine kinase</fullName>
        <ecNumber evidence="3">2.7.13.3</ecNumber>
    </recommendedName>
</protein>
<dbReference type="SMART" id="SM00388">
    <property type="entry name" value="HisKA"/>
    <property type="match status" value="1"/>
</dbReference>
<sequence length="714" mass="79373">MRKRVSQDWTVYKKSAINRWSRDTLKSLSTEVVRLSSTNTSRMKNVSVSSDSSLPERSPKISLTRMQPAEDLAQLGQQILQVALSHSDSETALTQIAKLLGEVFQVDGCIITFAPGVTETSVVGSWYFNAAVSVSPQKLLQPLQKLAATIPTQASLLAIDNLHALTHEALTEDKDFPPTIKAVLQIPIWEQNKLTSVISLLCYDVRQWDDELAANAAQQLMTSLSIALAHLAQAQSVATLQRQIQTAARTKALLNQLTVASRSSMELNQVLQMAIAGTAQALAVSRASILLLKYVEPQLRNRVREKLPRAKATIASEWCQDVEAYTCGAHHSKSAEQSFWLSECGLCQQALVNSPQPIAIASKSDLQLSELTSCLAPIFDFSQFPAALILPIESQGTVLGFLVLQHCGDRHWHPEELSLVELVCAQIGTAIIQNQTLRQVQSLVDDRTLQLQRSLEVQSLLYEKTRKHNEQLRQLNQLKDEFLSTMSHELRTPLTSMSLAIRMLRQQGITPERQAKYLDILEEQCDREINLIANLLKLQQLESNQAPLKLETIDLKVKLQALSQSFRQTWVDKGLNIQLDIPKSSLLAQTDEEAFDRILQELLTNAGKYSHPDTTVVLQVTHQVDLQLNQIVLQLINTGAGISEEERKYIFEKFRRGQGVTQQAIQGTGLGLALVKCLVQHLNGNIEVTSNPTDDSAAAYATCFTITLPQTFAR</sequence>
<dbReference type="CDD" id="cd00082">
    <property type="entry name" value="HisKA"/>
    <property type="match status" value="1"/>
</dbReference>
<dbReference type="PROSITE" id="PS50109">
    <property type="entry name" value="HIS_KIN"/>
    <property type="match status" value="1"/>
</dbReference>
<dbReference type="Pfam" id="PF02518">
    <property type="entry name" value="HATPase_c"/>
    <property type="match status" value="1"/>
</dbReference>
<proteinExistence type="inferred from homology"/>
<dbReference type="Proteomes" id="UP000282574">
    <property type="component" value="Unassembled WGS sequence"/>
</dbReference>
<gene>
    <name evidence="9" type="ORF">DSM107010_22760</name>
</gene>
<dbReference type="SUPFAM" id="SSF55781">
    <property type="entry name" value="GAF domain-like"/>
    <property type="match status" value="2"/>
</dbReference>
<dbReference type="PANTHER" id="PTHR43547">
    <property type="entry name" value="TWO-COMPONENT HISTIDINE KINASE"/>
    <property type="match status" value="1"/>
</dbReference>
<dbReference type="Gene3D" id="1.10.287.130">
    <property type="match status" value="1"/>
</dbReference>
<evidence type="ECO:0000259" key="7">
    <source>
        <dbReference type="PROSITE" id="PS50046"/>
    </source>
</evidence>
<evidence type="ECO:0000256" key="6">
    <source>
        <dbReference type="ARBA" id="ARBA00023012"/>
    </source>
</evidence>
<dbReference type="RefSeq" id="WP_127023024.1">
    <property type="nucleotide sequence ID" value="NZ_JAVKZF010000003.1"/>
</dbReference>